<dbReference type="EC" id="2.1.1.177" evidence="6"/>
<keyword evidence="1 6" id="KW-0698">rRNA processing</keyword>
<dbReference type="PANTHER" id="PTHR33603">
    <property type="entry name" value="METHYLTRANSFERASE"/>
    <property type="match status" value="1"/>
</dbReference>
<proteinExistence type="inferred from homology"/>
<evidence type="ECO:0000313" key="8">
    <source>
        <dbReference type="Proteomes" id="UP000469523"/>
    </source>
</evidence>
<comment type="subcellular location">
    <subcellularLocation>
        <location evidence="6">Cytoplasm</location>
    </subcellularLocation>
</comment>
<accession>A0A6N7Y2U6</accession>
<comment type="function">
    <text evidence="6">Specifically methylates the pseudouridine at position 1915 (m3Psi1915) in 23S rRNA.</text>
</comment>
<dbReference type="RefSeq" id="WP_154441939.1">
    <property type="nucleotide sequence ID" value="NZ_VUNQ01000043.1"/>
</dbReference>
<keyword evidence="6" id="KW-0963">Cytoplasm</keyword>
<comment type="subunit">
    <text evidence="6">Homodimer.</text>
</comment>
<dbReference type="AlphaFoldDB" id="A0A6N7Y2U6"/>
<evidence type="ECO:0000256" key="1">
    <source>
        <dbReference type="ARBA" id="ARBA00022552"/>
    </source>
</evidence>
<dbReference type="NCBIfam" id="TIGR00246">
    <property type="entry name" value="tRNA_RlmH_YbeA"/>
    <property type="match status" value="1"/>
</dbReference>
<dbReference type="NCBIfam" id="NF000985">
    <property type="entry name" value="PRK00103.1-3"/>
    <property type="match status" value="1"/>
</dbReference>
<comment type="similarity">
    <text evidence="5 6">Belongs to the RNA methyltransferase RlmH family.</text>
</comment>
<dbReference type="InterPro" id="IPR003742">
    <property type="entry name" value="RlmH-like"/>
</dbReference>
<evidence type="ECO:0000256" key="6">
    <source>
        <dbReference type="HAMAP-Rule" id="MF_00658"/>
    </source>
</evidence>
<dbReference type="GO" id="GO:0005737">
    <property type="term" value="C:cytoplasm"/>
    <property type="evidence" value="ECO:0007669"/>
    <property type="project" value="UniProtKB-SubCell"/>
</dbReference>
<protein>
    <recommendedName>
        <fullName evidence="6">Ribosomal RNA large subunit methyltransferase H</fullName>
        <ecNumber evidence="6">2.1.1.177</ecNumber>
    </recommendedName>
    <alternativeName>
        <fullName evidence="6">23S rRNA (pseudouridine1915-N3)-methyltransferase</fullName>
    </alternativeName>
    <alternativeName>
        <fullName evidence="6">23S rRNA m3Psi1915 methyltransferase</fullName>
    </alternativeName>
    <alternativeName>
        <fullName evidence="6">rRNA (pseudouridine-N3-)-methyltransferase RlmH</fullName>
    </alternativeName>
</protein>
<dbReference type="InterPro" id="IPR029028">
    <property type="entry name" value="Alpha/beta_knot_MTases"/>
</dbReference>
<dbReference type="NCBIfam" id="NF000986">
    <property type="entry name" value="PRK00103.1-4"/>
    <property type="match status" value="1"/>
</dbReference>
<evidence type="ECO:0000256" key="4">
    <source>
        <dbReference type="ARBA" id="ARBA00022691"/>
    </source>
</evidence>
<evidence type="ECO:0000313" key="7">
    <source>
        <dbReference type="EMBL" id="MSU02788.1"/>
    </source>
</evidence>
<name>A0A6N7Y2U6_9FIRM</name>
<evidence type="ECO:0000256" key="2">
    <source>
        <dbReference type="ARBA" id="ARBA00022603"/>
    </source>
</evidence>
<sequence>MNIRVVAVGKIKEKYIQEGIKEFLKRLSRYCSMDIVEIEDEKAPENLSEKEMEIVKNKEGERILAKVPQNSFVISLEIKGKQLSSEELSKKIEDLMINGVNDITFVIGGSLGLSNNVTTRSDFKLSFSNMTFPHQLMRLILLEQVYRGWRIIKGEPYHK</sequence>
<keyword evidence="4 6" id="KW-0949">S-adenosyl-L-methionine</keyword>
<dbReference type="PANTHER" id="PTHR33603:SF1">
    <property type="entry name" value="RIBOSOMAL RNA LARGE SUBUNIT METHYLTRANSFERASE H"/>
    <property type="match status" value="1"/>
</dbReference>
<dbReference type="Proteomes" id="UP000469523">
    <property type="component" value="Unassembled WGS sequence"/>
</dbReference>
<dbReference type="EMBL" id="VUNQ01000043">
    <property type="protein sequence ID" value="MSU02788.1"/>
    <property type="molecule type" value="Genomic_DNA"/>
</dbReference>
<dbReference type="Pfam" id="PF02590">
    <property type="entry name" value="SPOUT_MTase"/>
    <property type="match status" value="1"/>
</dbReference>
<feature type="binding site" evidence="6">
    <location>
        <begin position="127"/>
        <end position="132"/>
    </location>
    <ligand>
        <name>S-adenosyl-L-methionine</name>
        <dbReference type="ChEBI" id="CHEBI:59789"/>
    </ligand>
</feature>
<dbReference type="CDD" id="cd18081">
    <property type="entry name" value="RlmH-like"/>
    <property type="match status" value="1"/>
</dbReference>
<comment type="catalytic activity">
    <reaction evidence="6">
        <text>pseudouridine(1915) in 23S rRNA + S-adenosyl-L-methionine = N(3)-methylpseudouridine(1915) in 23S rRNA + S-adenosyl-L-homocysteine + H(+)</text>
        <dbReference type="Rhea" id="RHEA:42752"/>
        <dbReference type="Rhea" id="RHEA-COMP:10221"/>
        <dbReference type="Rhea" id="RHEA-COMP:10222"/>
        <dbReference type="ChEBI" id="CHEBI:15378"/>
        <dbReference type="ChEBI" id="CHEBI:57856"/>
        <dbReference type="ChEBI" id="CHEBI:59789"/>
        <dbReference type="ChEBI" id="CHEBI:65314"/>
        <dbReference type="ChEBI" id="CHEBI:74486"/>
        <dbReference type="EC" id="2.1.1.177"/>
    </reaction>
</comment>
<keyword evidence="8" id="KW-1185">Reference proteome</keyword>
<feature type="binding site" evidence="6">
    <location>
        <position position="76"/>
    </location>
    <ligand>
        <name>S-adenosyl-L-methionine</name>
        <dbReference type="ChEBI" id="CHEBI:59789"/>
    </ligand>
</feature>
<keyword evidence="3 6" id="KW-0808">Transferase</keyword>
<keyword evidence="2 6" id="KW-0489">Methyltransferase</keyword>
<evidence type="ECO:0000256" key="3">
    <source>
        <dbReference type="ARBA" id="ARBA00022679"/>
    </source>
</evidence>
<feature type="binding site" evidence="6">
    <location>
        <position position="108"/>
    </location>
    <ligand>
        <name>S-adenosyl-L-methionine</name>
        <dbReference type="ChEBI" id="CHEBI:59789"/>
    </ligand>
</feature>
<dbReference type="HAMAP" id="MF_00658">
    <property type="entry name" value="23SrRNA_methyltr_H"/>
    <property type="match status" value="1"/>
</dbReference>
<dbReference type="SUPFAM" id="SSF75217">
    <property type="entry name" value="alpha/beta knot"/>
    <property type="match status" value="1"/>
</dbReference>
<reference evidence="7 8" key="1">
    <citation type="submission" date="2019-09" db="EMBL/GenBank/DDBJ databases">
        <title>In-depth cultivation of the pig gut microbiome towards novel bacterial diversity and tailored functional studies.</title>
        <authorList>
            <person name="Wylensek D."/>
            <person name="Hitch T.C.A."/>
            <person name="Clavel T."/>
        </authorList>
    </citation>
    <scope>NUCLEOTIDE SEQUENCE [LARGE SCALE GENOMIC DNA]</scope>
    <source>
        <strain evidence="7 8">WCA3-693-APC-4?</strain>
    </source>
</reference>
<dbReference type="Gene3D" id="3.40.1280.10">
    <property type="match status" value="1"/>
</dbReference>
<organism evidence="7 8">
    <name type="scientific">Tissierella pigra</name>
    <dbReference type="NCBI Taxonomy" id="2607614"/>
    <lineage>
        <taxon>Bacteria</taxon>
        <taxon>Bacillati</taxon>
        <taxon>Bacillota</taxon>
        <taxon>Tissierellia</taxon>
        <taxon>Tissierellales</taxon>
        <taxon>Tissierellaceae</taxon>
        <taxon>Tissierella</taxon>
    </lineage>
</organism>
<dbReference type="InterPro" id="IPR029026">
    <property type="entry name" value="tRNA_m1G_MTases_N"/>
</dbReference>
<gene>
    <name evidence="6 7" type="primary">rlmH</name>
    <name evidence="7" type="ORF">FYJ83_15100</name>
</gene>
<dbReference type="GO" id="GO:0070038">
    <property type="term" value="F:rRNA (pseudouridine-N3-)-methyltransferase activity"/>
    <property type="evidence" value="ECO:0007669"/>
    <property type="project" value="UniProtKB-UniRule"/>
</dbReference>
<comment type="caution">
    <text evidence="7">The sequence shown here is derived from an EMBL/GenBank/DDBJ whole genome shotgun (WGS) entry which is preliminary data.</text>
</comment>
<evidence type="ECO:0000256" key="5">
    <source>
        <dbReference type="ARBA" id="ARBA00038303"/>
    </source>
</evidence>
<dbReference type="PIRSF" id="PIRSF004505">
    <property type="entry name" value="MT_bac"/>
    <property type="match status" value="1"/>
</dbReference>